<evidence type="ECO:0000313" key="2">
    <source>
        <dbReference type="Proteomes" id="UP001595974"/>
    </source>
</evidence>
<dbReference type="NCBIfam" id="TIGR04474">
    <property type="entry name" value="tcm_partner"/>
    <property type="match status" value="1"/>
</dbReference>
<dbReference type="InterPro" id="IPR031009">
    <property type="entry name" value="Tcm_partner"/>
</dbReference>
<dbReference type="RefSeq" id="WP_157748548.1">
    <property type="nucleotide sequence ID" value="NZ_JBHSOG010000094.1"/>
</dbReference>
<evidence type="ECO:0000313" key="1">
    <source>
        <dbReference type="EMBL" id="MFC5771342.1"/>
    </source>
</evidence>
<gene>
    <name evidence="1" type="primary">tcmP</name>
    <name evidence="1" type="ORF">ACFPTN_18330</name>
</gene>
<keyword evidence="2" id="KW-1185">Reference proteome</keyword>
<dbReference type="Proteomes" id="UP001595974">
    <property type="component" value="Unassembled WGS sequence"/>
</dbReference>
<name>A0ABW1AVZ9_9RHOO</name>
<protein>
    <submittedName>
        <fullName evidence="1">Three-Cys-motif partner protein TcmP</fullName>
    </submittedName>
</protein>
<accession>A0ABW1AVZ9</accession>
<sequence length="394" mass="43993">MTSIIPETYEGREQALVKHALLKSYLEKLVLIIGMSAKKAGRAEICFVDCFAGPWGAPDDDLEGTSISLSLKTLAACKEKLATLGVDATMRALYVEKDKGAFDRLARYLGSKAPPSVDRACLHGDFVDLRGDILTWCGSGSFTFFFVDPKGWKDIVIEMMRPLLERPRSEFLINFAYNFINRTASMSVWQEAMAKLLGSTVNLDGLQPAEREEALVNAYRNSLKACVPVGRPDYRARSAYVTVLDPLHRRTKYHLVYLTSHPTGIVEFMEISERVDLVQRQVRAAKQIDVRQQRTGVADMFGTDALPKPADGRCSPDDVDAFWRQYLAAGERRVGTADFADILEATNWLPGELQSSLVRLVKAGVVRNLDADASRRRSKPLHFDKAERLQLAQS</sequence>
<reference evidence="2" key="1">
    <citation type="journal article" date="2019" name="Int. J. Syst. Evol. Microbiol.">
        <title>The Global Catalogue of Microorganisms (GCM) 10K type strain sequencing project: providing services to taxonomists for standard genome sequencing and annotation.</title>
        <authorList>
            <consortium name="The Broad Institute Genomics Platform"/>
            <consortium name="The Broad Institute Genome Sequencing Center for Infectious Disease"/>
            <person name="Wu L."/>
            <person name="Ma J."/>
        </authorList>
    </citation>
    <scope>NUCLEOTIDE SEQUENCE [LARGE SCALE GENOMIC DNA]</scope>
    <source>
        <strain evidence="2">SHR3</strain>
    </source>
</reference>
<organism evidence="1 2">
    <name type="scientific">Thauera sinica</name>
    <dbReference type="NCBI Taxonomy" id="2665146"/>
    <lineage>
        <taxon>Bacteria</taxon>
        <taxon>Pseudomonadati</taxon>
        <taxon>Pseudomonadota</taxon>
        <taxon>Betaproteobacteria</taxon>
        <taxon>Rhodocyclales</taxon>
        <taxon>Zoogloeaceae</taxon>
        <taxon>Thauera</taxon>
    </lineage>
</organism>
<comment type="caution">
    <text evidence="1">The sequence shown here is derived from an EMBL/GenBank/DDBJ whole genome shotgun (WGS) entry which is preliminary data.</text>
</comment>
<proteinExistence type="predicted"/>
<dbReference type="EMBL" id="JBHSOG010000094">
    <property type="protein sequence ID" value="MFC5771342.1"/>
    <property type="molecule type" value="Genomic_DNA"/>
</dbReference>